<proteinExistence type="predicted"/>
<evidence type="ECO:0000256" key="1">
    <source>
        <dbReference type="SAM" id="MobiDB-lite"/>
    </source>
</evidence>
<dbReference type="AlphaFoldDB" id="A0A6C0L366"/>
<reference evidence="2" key="1">
    <citation type="journal article" date="2020" name="Nature">
        <title>Giant virus diversity and host interactions through global metagenomics.</title>
        <authorList>
            <person name="Schulz F."/>
            <person name="Roux S."/>
            <person name="Paez-Espino D."/>
            <person name="Jungbluth S."/>
            <person name="Walsh D.A."/>
            <person name="Denef V.J."/>
            <person name="McMahon K.D."/>
            <person name="Konstantinidis K.T."/>
            <person name="Eloe-Fadrosh E.A."/>
            <person name="Kyrpides N.C."/>
            <person name="Woyke T."/>
        </authorList>
    </citation>
    <scope>NUCLEOTIDE SEQUENCE</scope>
    <source>
        <strain evidence="2">GVMAG-S-ERX555907-94</strain>
    </source>
</reference>
<dbReference type="EMBL" id="MN741026">
    <property type="protein sequence ID" value="QHU23287.1"/>
    <property type="molecule type" value="Genomic_DNA"/>
</dbReference>
<name>A0A6C0L366_9ZZZZ</name>
<feature type="compositionally biased region" description="Basic and acidic residues" evidence="1">
    <location>
        <begin position="278"/>
        <end position="312"/>
    </location>
</feature>
<protein>
    <submittedName>
        <fullName evidence="2">Uncharacterized protein</fullName>
    </submittedName>
</protein>
<organism evidence="2">
    <name type="scientific">viral metagenome</name>
    <dbReference type="NCBI Taxonomy" id="1070528"/>
    <lineage>
        <taxon>unclassified sequences</taxon>
        <taxon>metagenomes</taxon>
        <taxon>organismal metagenomes</taxon>
    </lineage>
</organism>
<evidence type="ECO:0000313" key="2">
    <source>
        <dbReference type="EMBL" id="QHU23287.1"/>
    </source>
</evidence>
<sequence length="457" mass="50668">MKKEYRNLLLALLLLSFLIYFYCYLPNSKIVEGVANSCWEDTRTLQDSIATFTDLSAENIITSMCNIYNRGERAADPDDGTFIADIRYLNQFVKEYEGVFADTGPDDIPDTICQNAITAYLADKDQDPGVVDAAKDLVMTVESDNKIAETCTTLHSAYQLAKKLHDNDFESVDGLLLNLNLDVPQDDNANTTVVEDGECDWTQFGTPEAQLALTNIESCGSLPNTSDVAKCKEVNRTRLGKALGASGCLADEELLDYDHINMLADSLMSFRLDRQGDRDAGWDGDRDAGGDGDRDAGGDDDRDAGGDGDRDANIPAAPEALPPDVKRRDESTFSPVGRRGSHPIVYVDAAPLRYRLQGEPEWGGAPSKGCINLQNKEEEWTKRWQEISRVEGSDADACSKYCATDPECKWFWHYDNGRCCPKKEMSGGWDHSRNLPGRMYRLCREGATGQHSPERCT</sequence>
<accession>A0A6C0L366</accession>
<feature type="region of interest" description="Disordered" evidence="1">
    <location>
        <begin position="278"/>
        <end position="339"/>
    </location>
</feature>